<evidence type="ECO:0000256" key="7">
    <source>
        <dbReference type="ARBA" id="ARBA00023136"/>
    </source>
</evidence>
<dbReference type="GO" id="GO:0006891">
    <property type="term" value="P:intra-Golgi vesicle-mediated transport"/>
    <property type="evidence" value="ECO:0007669"/>
    <property type="project" value="InterPro"/>
</dbReference>
<reference evidence="9" key="1">
    <citation type="submission" date="2022-01" db="EMBL/GenBank/DDBJ databases">
        <authorList>
            <person name="King R."/>
        </authorList>
    </citation>
    <scope>NUCLEOTIDE SEQUENCE</scope>
</reference>
<keyword evidence="6" id="KW-0333">Golgi apparatus</keyword>
<evidence type="ECO:0000256" key="4">
    <source>
        <dbReference type="ARBA" id="ARBA00022448"/>
    </source>
</evidence>
<gene>
    <name evidence="9" type="ORF">PSYICH_LOCUS10187</name>
</gene>
<evidence type="ECO:0000313" key="9">
    <source>
        <dbReference type="EMBL" id="CAH1109739.1"/>
    </source>
</evidence>
<feature type="region of interest" description="Disordered" evidence="8">
    <location>
        <begin position="825"/>
        <end position="856"/>
    </location>
</feature>
<dbReference type="GO" id="GO:0000139">
    <property type="term" value="C:Golgi membrane"/>
    <property type="evidence" value="ECO:0007669"/>
    <property type="project" value="UniProtKB-SubCell"/>
</dbReference>
<organism evidence="9 10">
    <name type="scientific">Psylliodes chrysocephalus</name>
    <dbReference type="NCBI Taxonomy" id="3402493"/>
    <lineage>
        <taxon>Eukaryota</taxon>
        <taxon>Metazoa</taxon>
        <taxon>Ecdysozoa</taxon>
        <taxon>Arthropoda</taxon>
        <taxon>Hexapoda</taxon>
        <taxon>Insecta</taxon>
        <taxon>Pterygota</taxon>
        <taxon>Neoptera</taxon>
        <taxon>Endopterygota</taxon>
        <taxon>Coleoptera</taxon>
        <taxon>Polyphaga</taxon>
        <taxon>Cucujiformia</taxon>
        <taxon>Chrysomeloidea</taxon>
        <taxon>Chrysomelidae</taxon>
        <taxon>Galerucinae</taxon>
        <taxon>Alticini</taxon>
        <taxon>Psylliodes</taxon>
    </lineage>
</organism>
<comment type="subcellular location">
    <subcellularLocation>
        <location evidence="1">Golgi apparatus membrane</location>
        <topology evidence="1">Peripheral membrane protein</topology>
    </subcellularLocation>
</comment>
<keyword evidence="5" id="KW-0653">Protein transport</keyword>
<dbReference type="GO" id="GO:0015031">
    <property type="term" value="P:protein transport"/>
    <property type="evidence" value="ECO:0007669"/>
    <property type="project" value="UniProtKB-KW"/>
</dbReference>
<evidence type="ECO:0000256" key="5">
    <source>
        <dbReference type="ARBA" id="ARBA00022927"/>
    </source>
</evidence>
<name>A0A9P0CWT0_9CUCU</name>
<dbReference type="PANTHER" id="PTHR31658:SF0">
    <property type="entry name" value="CONSERVED OLIGOMERIC GOLGI COMPLEX SUBUNIT 1"/>
    <property type="match status" value="1"/>
</dbReference>
<keyword evidence="10" id="KW-1185">Reference proteome</keyword>
<accession>A0A9P0CWT0</accession>
<evidence type="ECO:0000256" key="1">
    <source>
        <dbReference type="ARBA" id="ARBA00004395"/>
    </source>
</evidence>
<sequence length="873" mass="100742">MAKSQNNLLELDIEKLFEDRNIDEIVEIEKKLDAEIERQRKDLRSMVGDRYKDVLAASDAIKSMKAISQEIVDGIDHITSNCEDLTHSIANIEKKTNFAIESKKIEERTIISQIRLAIFINEQIWVALDEENNLDAAQYYLLAQHIHTGLSLSKKEYINKIPLLQHTKSNLLVLKSKIFQKITEKLESVETSAQETSQNLNALFLLENQGSKDLISIFIEHRKTALNTVINSPYSSVRAQICSMVKCLMTTVRLLHDCFMSDQNGYRGLIWQQLQEIISSSAPTTLSKLDLPVTPLISYLPDIIKKFRPTCKFTNQTETSSKNAENILKEWLEATRNTVEQGLEKSLELIPNVKGLHLTREESLKIEPPGNWEQICKESHLPENFDIWYYFFQNLITLRCQNLISKKMASNMKEIQNEMKQILELITKSDKSEADLRWYTWNEDIEDVSKTENTHLGLSMKTKGYSQNIVELCDTLDKKYLELLEDASQYLYGKEYCSNLNYMVVFKDYKFKRKYMDKTEIANHIQLECSKTCVELSDYCRGLLNEKSDHFVTKSVTLARFLQAITQLCPHFHRCCTFSNSTDDWIKICDTFNNTSQNLWINWINHVVNETKKHCQELDDLSLKKMLKIFMKWDEIEIQEQTDEKVFKSQIQVPLKPSLILNEILDKLNISIGLKIPHTIPKQIHLQFIEKNTMVIFDQYTKLSDKQLSQKQALQFLFDVKYLTTFCIPRENVQLVTYSQEICDKFRSKIDPFDLDVFYSYLQNNVKKAVIQSQVILGCLLPSPNQLASLGISEKFKEQDQNPNILALSSPSIATWFPLLPVSAPSQRVPGSSNKPKDSPKSKITPKKIQDPTSIMKQSAASIFGGLATDWFS</sequence>
<dbReference type="GO" id="GO:0017119">
    <property type="term" value="C:Golgi transport complex"/>
    <property type="evidence" value="ECO:0007669"/>
    <property type="project" value="InterPro"/>
</dbReference>
<protein>
    <recommendedName>
        <fullName evidence="3">Conserved oligomeric Golgi complex subunit 1</fullName>
    </recommendedName>
</protein>
<keyword evidence="4" id="KW-0813">Transport</keyword>
<keyword evidence="7" id="KW-0472">Membrane</keyword>
<dbReference type="EMBL" id="OV651816">
    <property type="protein sequence ID" value="CAH1109739.1"/>
    <property type="molecule type" value="Genomic_DNA"/>
</dbReference>
<dbReference type="AlphaFoldDB" id="A0A9P0CWT0"/>
<comment type="similarity">
    <text evidence="2">Belongs to the COG1 family.</text>
</comment>
<evidence type="ECO:0000256" key="8">
    <source>
        <dbReference type="SAM" id="MobiDB-lite"/>
    </source>
</evidence>
<evidence type="ECO:0000256" key="2">
    <source>
        <dbReference type="ARBA" id="ARBA00006653"/>
    </source>
</evidence>
<dbReference type="OrthoDB" id="46189at2759"/>
<dbReference type="PANTHER" id="PTHR31658">
    <property type="entry name" value="CONSERVED OLIGOMERIC GOLGI COMPLEX SUBUNIT 1"/>
    <property type="match status" value="1"/>
</dbReference>
<evidence type="ECO:0000256" key="3">
    <source>
        <dbReference type="ARBA" id="ARBA00020978"/>
    </source>
</evidence>
<dbReference type="Proteomes" id="UP001153636">
    <property type="component" value="Chromosome 4"/>
</dbReference>
<dbReference type="Pfam" id="PF08700">
    <property type="entry name" value="VPS51_Exo84_N"/>
    <property type="match status" value="1"/>
</dbReference>
<evidence type="ECO:0000256" key="6">
    <source>
        <dbReference type="ARBA" id="ARBA00023034"/>
    </source>
</evidence>
<dbReference type="InterPro" id="IPR033370">
    <property type="entry name" value="COG1"/>
</dbReference>
<evidence type="ECO:0000313" key="10">
    <source>
        <dbReference type="Proteomes" id="UP001153636"/>
    </source>
</evidence>
<proteinExistence type="inferred from homology"/>